<proteinExistence type="predicted"/>
<dbReference type="Proteomes" id="UP000248975">
    <property type="component" value="Unassembled WGS sequence"/>
</dbReference>
<feature type="domain" description="Regulator of ribonuclease activity B" evidence="1">
    <location>
        <begin position="11"/>
        <end position="103"/>
    </location>
</feature>
<dbReference type="InterPro" id="IPR009671">
    <property type="entry name" value="RraB_dom"/>
</dbReference>
<evidence type="ECO:0000313" key="3">
    <source>
        <dbReference type="Proteomes" id="UP000248975"/>
    </source>
</evidence>
<dbReference type="Pfam" id="PF06877">
    <property type="entry name" value="RraB"/>
    <property type="match status" value="1"/>
</dbReference>
<dbReference type="SUPFAM" id="SSF89946">
    <property type="entry name" value="Hypothetical protein VC0424"/>
    <property type="match status" value="1"/>
</dbReference>
<comment type="caution">
    <text evidence="2">The sequence shown here is derived from an EMBL/GenBank/DDBJ whole genome shotgun (WGS) entry which is preliminary data.</text>
</comment>
<evidence type="ECO:0000259" key="1">
    <source>
        <dbReference type="Pfam" id="PF06877"/>
    </source>
</evidence>
<sequence>MSHNYESQRRETYSTFKEAGRGVKLPKTAVVDFMFFIEELDANWASFEKALQAEGFKTRRLPDGDTLVASIGPIPVTPEAIWEHERTATTIALKHDFYPDGWELDAD</sequence>
<reference evidence="2 3" key="1">
    <citation type="submission" date="2017-08" db="EMBL/GenBank/DDBJ databases">
        <title>Infants hospitalized years apart are colonized by the same room-sourced microbial strains.</title>
        <authorList>
            <person name="Brooks B."/>
            <person name="Olm M.R."/>
            <person name="Firek B.A."/>
            <person name="Baker R."/>
            <person name="Thomas B.C."/>
            <person name="Morowitz M.J."/>
            <person name="Banfield J.F."/>
        </authorList>
    </citation>
    <scope>NUCLEOTIDE SEQUENCE [LARGE SCALE GENOMIC DNA]</scope>
    <source>
        <strain evidence="2">S2_003_000_R2_11</strain>
    </source>
</reference>
<dbReference type="InterPro" id="IPR036701">
    <property type="entry name" value="RraB-like_sf"/>
</dbReference>
<dbReference type="EMBL" id="QFQS01000001">
    <property type="protein sequence ID" value="PZR00043.1"/>
    <property type="molecule type" value="Genomic_DNA"/>
</dbReference>
<name>A0A2W5SGU6_CERSP</name>
<accession>A0A2W5SGU6</accession>
<dbReference type="AlphaFoldDB" id="A0A2W5SGU6"/>
<gene>
    <name evidence="2" type="ORF">DI533_05355</name>
</gene>
<protein>
    <recommendedName>
        <fullName evidence="1">Regulator of ribonuclease activity B domain-containing protein</fullName>
    </recommendedName>
</protein>
<organism evidence="2 3">
    <name type="scientific">Cereibacter sphaeroides</name>
    <name type="common">Rhodobacter sphaeroides</name>
    <dbReference type="NCBI Taxonomy" id="1063"/>
    <lineage>
        <taxon>Bacteria</taxon>
        <taxon>Pseudomonadati</taxon>
        <taxon>Pseudomonadota</taxon>
        <taxon>Alphaproteobacteria</taxon>
        <taxon>Rhodobacterales</taxon>
        <taxon>Paracoccaceae</taxon>
        <taxon>Cereibacter</taxon>
    </lineage>
</organism>
<evidence type="ECO:0000313" key="2">
    <source>
        <dbReference type="EMBL" id="PZR00043.1"/>
    </source>
</evidence>